<evidence type="ECO:0000256" key="2">
    <source>
        <dbReference type="ARBA" id="ARBA00022692"/>
    </source>
</evidence>
<dbReference type="Pfam" id="PF00916">
    <property type="entry name" value="Sulfate_transp"/>
    <property type="match status" value="1"/>
</dbReference>
<comment type="caution">
    <text evidence="7">The sequence shown here is derived from an EMBL/GenBank/DDBJ whole genome shotgun (WGS) entry which is preliminary data.</text>
</comment>
<organism evidence="7 8">
    <name type="scientific">Kribbella hippodromi</name>
    <dbReference type="NCBI Taxonomy" id="434347"/>
    <lineage>
        <taxon>Bacteria</taxon>
        <taxon>Bacillati</taxon>
        <taxon>Actinomycetota</taxon>
        <taxon>Actinomycetes</taxon>
        <taxon>Propionibacteriales</taxon>
        <taxon>Kribbellaceae</taxon>
        <taxon>Kribbella</taxon>
    </lineage>
</organism>
<evidence type="ECO:0000256" key="1">
    <source>
        <dbReference type="ARBA" id="ARBA00004141"/>
    </source>
</evidence>
<evidence type="ECO:0000256" key="4">
    <source>
        <dbReference type="ARBA" id="ARBA00023136"/>
    </source>
</evidence>
<accession>A0ABN2E4T4</accession>
<dbReference type="Proteomes" id="UP001501705">
    <property type="component" value="Unassembled WGS sequence"/>
</dbReference>
<feature type="transmembrane region" description="Helical" evidence="5">
    <location>
        <begin position="48"/>
        <end position="66"/>
    </location>
</feature>
<sequence length="200" mass="20906">MPSAGGFSQTMVNVNAGARSQLSGLVTAGLAVGVALFLAPVLSDLPQATLAAIVVAAIVGLIDIGALHRIGRIDPAELVVATLTALAALATNLLVGVLVGVLLTFYLVLRRLNHPTIVELRRTPGNADLEPARPGDEVVPGLLVLRIEGGLYTMNVRAVQATIIERVDALDPPPRDAGRTHTHLRDALTAYEHLSTQDGQ</sequence>
<dbReference type="InterPro" id="IPR011547">
    <property type="entry name" value="SLC26A/SulP_dom"/>
</dbReference>
<comment type="subcellular location">
    <subcellularLocation>
        <location evidence="1">Membrane</location>
        <topology evidence="1">Multi-pass membrane protein</topology>
    </subcellularLocation>
</comment>
<reference evidence="7 8" key="1">
    <citation type="journal article" date="2019" name="Int. J. Syst. Evol. Microbiol.">
        <title>The Global Catalogue of Microorganisms (GCM) 10K type strain sequencing project: providing services to taxonomists for standard genome sequencing and annotation.</title>
        <authorList>
            <consortium name="The Broad Institute Genomics Platform"/>
            <consortium name="The Broad Institute Genome Sequencing Center for Infectious Disease"/>
            <person name="Wu L."/>
            <person name="Ma J."/>
        </authorList>
    </citation>
    <scope>NUCLEOTIDE SEQUENCE [LARGE SCALE GENOMIC DNA]</scope>
    <source>
        <strain evidence="7 8">JCM 15572</strain>
    </source>
</reference>
<name>A0ABN2E4T4_9ACTN</name>
<keyword evidence="3 5" id="KW-1133">Transmembrane helix</keyword>
<evidence type="ECO:0000256" key="5">
    <source>
        <dbReference type="SAM" id="Phobius"/>
    </source>
</evidence>
<feature type="domain" description="SLC26A/SulP transporter" evidence="6">
    <location>
        <begin position="2"/>
        <end position="83"/>
    </location>
</feature>
<evidence type="ECO:0000259" key="6">
    <source>
        <dbReference type="Pfam" id="PF00916"/>
    </source>
</evidence>
<evidence type="ECO:0000313" key="8">
    <source>
        <dbReference type="Proteomes" id="UP001501705"/>
    </source>
</evidence>
<keyword evidence="4 5" id="KW-0472">Membrane</keyword>
<feature type="transmembrane region" description="Helical" evidence="5">
    <location>
        <begin position="78"/>
        <end position="109"/>
    </location>
</feature>
<evidence type="ECO:0000256" key="3">
    <source>
        <dbReference type="ARBA" id="ARBA00022989"/>
    </source>
</evidence>
<keyword evidence="2 5" id="KW-0812">Transmembrane</keyword>
<feature type="transmembrane region" description="Helical" evidence="5">
    <location>
        <begin position="21"/>
        <end position="42"/>
    </location>
</feature>
<keyword evidence="8" id="KW-1185">Reference proteome</keyword>
<protein>
    <recommendedName>
        <fullName evidence="6">SLC26A/SulP transporter domain-containing protein</fullName>
    </recommendedName>
</protein>
<proteinExistence type="predicted"/>
<dbReference type="EMBL" id="BAAAPH010000022">
    <property type="protein sequence ID" value="GAA1594098.1"/>
    <property type="molecule type" value="Genomic_DNA"/>
</dbReference>
<evidence type="ECO:0000313" key="7">
    <source>
        <dbReference type="EMBL" id="GAA1594098.1"/>
    </source>
</evidence>
<dbReference type="PANTHER" id="PTHR11814">
    <property type="entry name" value="SULFATE TRANSPORTER"/>
    <property type="match status" value="1"/>
</dbReference>
<dbReference type="InterPro" id="IPR001902">
    <property type="entry name" value="SLC26A/SulP_fam"/>
</dbReference>
<gene>
    <name evidence="7" type="ORF">GCM10009804_58360</name>
</gene>